<evidence type="ECO:0000256" key="6">
    <source>
        <dbReference type="ARBA" id="ARBA00023170"/>
    </source>
</evidence>
<keyword evidence="6" id="KW-0675">Receptor</keyword>
<evidence type="ECO:0000256" key="8">
    <source>
        <dbReference type="SAM" id="MobiDB-lite"/>
    </source>
</evidence>
<dbReference type="SUPFAM" id="SSF53850">
    <property type="entry name" value="Periplasmic binding protein-like II"/>
    <property type="match status" value="1"/>
</dbReference>
<reference evidence="10 11" key="1">
    <citation type="submission" date="2023-03" db="EMBL/GenBank/DDBJ databases">
        <title>High-quality genome of Scylla paramamosain provides insights in environmental adaptation.</title>
        <authorList>
            <person name="Zhang L."/>
        </authorList>
    </citation>
    <scope>NUCLEOTIDE SEQUENCE [LARGE SCALE GENOMIC DNA]</scope>
    <source>
        <strain evidence="10">LZ_2023a</strain>
        <tissue evidence="10">Muscle</tissue>
    </source>
</reference>
<feature type="transmembrane region" description="Helical" evidence="9">
    <location>
        <begin position="160"/>
        <end position="184"/>
    </location>
</feature>
<comment type="caution">
    <text evidence="10">The sequence shown here is derived from an EMBL/GenBank/DDBJ whole genome shotgun (WGS) entry which is preliminary data.</text>
</comment>
<comment type="subcellular location">
    <subcellularLocation>
        <location evidence="1">Cell membrane</location>
        <topology evidence="1">Multi-pass membrane protein</topology>
    </subcellularLocation>
</comment>
<feature type="region of interest" description="Disordered" evidence="8">
    <location>
        <begin position="1"/>
        <end position="45"/>
    </location>
</feature>
<organism evidence="10 11">
    <name type="scientific">Scylla paramamosain</name>
    <name type="common">Mud crab</name>
    <dbReference type="NCBI Taxonomy" id="85552"/>
    <lineage>
        <taxon>Eukaryota</taxon>
        <taxon>Metazoa</taxon>
        <taxon>Ecdysozoa</taxon>
        <taxon>Arthropoda</taxon>
        <taxon>Crustacea</taxon>
        <taxon>Multicrustacea</taxon>
        <taxon>Malacostraca</taxon>
        <taxon>Eumalacostraca</taxon>
        <taxon>Eucarida</taxon>
        <taxon>Decapoda</taxon>
        <taxon>Pleocyemata</taxon>
        <taxon>Brachyura</taxon>
        <taxon>Eubrachyura</taxon>
        <taxon>Portunoidea</taxon>
        <taxon>Portunidae</taxon>
        <taxon>Portuninae</taxon>
        <taxon>Scylla</taxon>
    </lineage>
</organism>
<evidence type="ECO:0000256" key="3">
    <source>
        <dbReference type="ARBA" id="ARBA00022692"/>
    </source>
</evidence>
<feature type="compositionally biased region" description="Low complexity" evidence="8">
    <location>
        <begin position="23"/>
        <end position="34"/>
    </location>
</feature>
<keyword evidence="5 9" id="KW-0472">Membrane</keyword>
<keyword evidence="7" id="KW-0325">Glycoprotein</keyword>
<evidence type="ECO:0000256" key="7">
    <source>
        <dbReference type="ARBA" id="ARBA00023180"/>
    </source>
</evidence>
<feature type="transmembrane region" description="Helical" evidence="9">
    <location>
        <begin position="109"/>
        <end position="129"/>
    </location>
</feature>
<evidence type="ECO:0000313" key="11">
    <source>
        <dbReference type="Proteomes" id="UP001487740"/>
    </source>
</evidence>
<keyword evidence="4 9" id="KW-1133">Transmembrane helix</keyword>
<keyword evidence="11" id="KW-1185">Reference proteome</keyword>
<evidence type="ECO:0000256" key="5">
    <source>
        <dbReference type="ARBA" id="ARBA00023136"/>
    </source>
</evidence>
<protein>
    <submittedName>
        <fullName evidence="10">Uncharacterized protein</fullName>
    </submittedName>
</protein>
<evidence type="ECO:0000313" key="10">
    <source>
        <dbReference type="EMBL" id="KAK8407427.1"/>
    </source>
</evidence>
<keyword evidence="3 9" id="KW-0812">Transmembrane</keyword>
<dbReference type="Gene3D" id="1.10.287.70">
    <property type="match status" value="1"/>
</dbReference>
<dbReference type="AlphaFoldDB" id="A0AAW0V542"/>
<dbReference type="GO" id="GO:0005886">
    <property type="term" value="C:plasma membrane"/>
    <property type="evidence" value="ECO:0007669"/>
    <property type="project" value="UniProtKB-SubCell"/>
</dbReference>
<sequence length="448" mass="49580">MKVRDVEVPGPLQQEVSDDIEDTSVSRGTRNGSTSGRGSGESQGVAWPDGEPFLLQEADIALGPFGITYNRALRVDFTESLFYDPRAILSMKGTPEINPWGFLFPLTGTVWYVVAAALAVVWLTTLLVGRRPGELVSLRWTGEVFLQNVRVFLNQGLTGIVLGQGGLMVLLSWVIVSAVVFWSYNGALISLLAVRNIPQPIQTLRDLLDDHSITLVLLPMTILTDTISKMKSGEFRELHELKFVGRIRYEPPKAFKGLLETKVRTDRYSLQSTSLTLDLLIADDFLKTQSCDFYKTRQTFFTTSHCIIGQKDSPLFAAINHRVRAVVESGLYLHWLMKEIPAITNCRYTPSIITVKEPLSFANLWDDSCIILYVTRTLLTPAGVVLGARGGAPAGNASLLFGDVLFTKENKLTMKASGVCLMCPENADALAEEELDNDFMLTVIRVDP</sequence>
<dbReference type="Proteomes" id="UP001487740">
    <property type="component" value="Unassembled WGS sequence"/>
</dbReference>
<accession>A0AAW0V542</accession>
<evidence type="ECO:0000256" key="4">
    <source>
        <dbReference type="ARBA" id="ARBA00022989"/>
    </source>
</evidence>
<dbReference type="InterPro" id="IPR052192">
    <property type="entry name" value="Insect_Ionotropic_Sensory_Rcpt"/>
</dbReference>
<gene>
    <name evidence="10" type="ORF">O3P69_002156</name>
</gene>
<dbReference type="PANTHER" id="PTHR42643:SF42">
    <property type="entry name" value="IONOTROPIC GLUTAMATE RECEPTOR L-GLUTAMATE AND GLYCINE-BINDING DOMAIN-CONTAINING PROTEIN"/>
    <property type="match status" value="1"/>
</dbReference>
<evidence type="ECO:0000256" key="9">
    <source>
        <dbReference type="SAM" id="Phobius"/>
    </source>
</evidence>
<dbReference type="EMBL" id="JARAKH010000001">
    <property type="protein sequence ID" value="KAK8407427.1"/>
    <property type="molecule type" value="Genomic_DNA"/>
</dbReference>
<dbReference type="PANTHER" id="PTHR42643">
    <property type="entry name" value="IONOTROPIC RECEPTOR 20A-RELATED"/>
    <property type="match status" value="1"/>
</dbReference>
<name>A0AAW0V542_SCYPA</name>
<keyword evidence="2" id="KW-1003">Cell membrane</keyword>
<evidence type="ECO:0000256" key="2">
    <source>
        <dbReference type="ARBA" id="ARBA00022475"/>
    </source>
</evidence>
<proteinExistence type="predicted"/>
<evidence type="ECO:0000256" key="1">
    <source>
        <dbReference type="ARBA" id="ARBA00004651"/>
    </source>
</evidence>